<accession>A0A0V8RRV9</accession>
<evidence type="ECO:0000313" key="2">
    <source>
        <dbReference type="Proteomes" id="UP000053352"/>
    </source>
</evidence>
<dbReference type="RefSeq" id="WP_058371551.1">
    <property type="nucleotide sequence ID" value="NZ_LNTB01000002.1"/>
</dbReference>
<dbReference type="STRING" id="2309.CF15_08400"/>
<proteinExistence type="predicted"/>
<dbReference type="Proteomes" id="UP000053352">
    <property type="component" value="Unassembled WGS sequence"/>
</dbReference>
<protein>
    <submittedName>
        <fullName evidence="1">Uncharacterized protein</fullName>
    </submittedName>
</protein>
<dbReference type="AlphaFoldDB" id="A0A0V8RRV9"/>
<gene>
    <name evidence="1" type="ORF">CF15_08400</name>
</gene>
<keyword evidence="2" id="KW-1185">Reference proteome</keyword>
<evidence type="ECO:0000313" key="1">
    <source>
        <dbReference type="EMBL" id="KSW10785.1"/>
    </source>
</evidence>
<sequence>MPRPGDYIIYGVETSTGVRMRIRVEITGVDEEGFLVRVRPEEVRGLRDPLAQLVARGLRGEQRIPRGNRVDLASFFTRGVGPGILYTEPGSLPGGAAEESLRFMGAVLRVRASWDQEAGWLRSLEAEVRGR</sequence>
<name>A0A0V8RRV9_PYROC</name>
<comment type="caution">
    <text evidence="1">The sequence shown here is derived from an EMBL/GenBank/DDBJ whole genome shotgun (WGS) entry which is preliminary data.</text>
</comment>
<dbReference type="OrthoDB" id="380786at2157"/>
<reference evidence="1 2" key="1">
    <citation type="submission" date="2015-11" db="EMBL/GenBank/DDBJ databases">
        <title>Genome sequence of Pyrodictium occultum PL-19, a marine hyperthermophilic archaeon isolated from Volcano, Italy.</title>
        <authorList>
            <person name="Utturkar S."/>
            <person name="Huber H."/>
            <person name="Leptihn S."/>
            <person name="Brown S."/>
            <person name="Stetter K.O."/>
            <person name="Podar M."/>
        </authorList>
    </citation>
    <scope>NUCLEOTIDE SEQUENCE [LARGE SCALE GENOMIC DNA]</scope>
    <source>
        <strain evidence="1 2">PL-19</strain>
    </source>
</reference>
<dbReference type="EMBL" id="LNTB01000002">
    <property type="protein sequence ID" value="KSW10785.1"/>
    <property type="molecule type" value="Genomic_DNA"/>
</dbReference>
<organism evidence="1 2">
    <name type="scientific">Pyrodictium occultum</name>
    <dbReference type="NCBI Taxonomy" id="2309"/>
    <lineage>
        <taxon>Archaea</taxon>
        <taxon>Thermoproteota</taxon>
        <taxon>Thermoprotei</taxon>
        <taxon>Desulfurococcales</taxon>
        <taxon>Pyrodictiaceae</taxon>
        <taxon>Pyrodictium</taxon>
    </lineage>
</organism>